<dbReference type="InterPro" id="IPR011245">
    <property type="entry name" value="Butyrate_kin"/>
</dbReference>
<comment type="catalytic activity">
    <reaction evidence="8 9">
        <text>butanoate + ATP = butanoyl phosphate + ADP</text>
        <dbReference type="Rhea" id="RHEA:13585"/>
        <dbReference type="ChEBI" id="CHEBI:17968"/>
        <dbReference type="ChEBI" id="CHEBI:30616"/>
        <dbReference type="ChEBI" id="CHEBI:58079"/>
        <dbReference type="ChEBI" id="CHEBI:456216"/>
        <dbReference type="EC" id="2.7.2.7"/>
    </reaction>
</comment>
<accession>A0AAN4W3P0</accession>
<evidence type="ECO:0000256" key="1">
    <source>
        <dbReference type="ARBA" id="ARBA00004496"/>
    </source>
</evidence>
<dbReference type="Gene3D" id="3.30.420.40">
    <property type="match status" value="2"/>
</dbReference>
<keyword evidence="12" id="KW-1185">Reference proteome</keyword>
<dbReference type="Pfam" id="PF00871">
    <property type="entry name" value="Acetate_kinase"/>
    <property type="match status" value="1"/>
</dbReference>
<dbReference type="RefSeq" id="WP_338238839.1">
    <property type="nucleotide sequence ID" value="NZ_BQKE01000003.1"/>
</dbReference>
<keyword evidence="7 9" id="KW-0067">ATP-binding</keyword>
<evidence type="ECO:0000256" key="8">
    <source>
        <dbReference type="ARBA" id="ARBA00048596"/>
    </source>
</evidence>
<dbReference type="InterPro" id="IPR043129">
    <property type="entry name" value="ATPase_NBD"/>
</dbReference>
<dbReference type="GO" id="GO:0047761">
    <property type="term" value="F:butyrate kinase activity"/>
    <property type="evidence" value="ECO:0007669"/>
    <property type="project" value="UniProtKB-UniRule"/>
</dbReference>
<dbReference type="GO" id="GO:0006083">
    <property type="term" value="P:acetate metabolic process"/>
    <property type="evidence" value="ECO:0007669"/>
    <property type="project" value="TreeGrafter"/>
</dbReference>
<keyword evidence="6 9" id="KW-0418">Kinase</keyword>
<evidence type="ECO:0000256" key="10">
    <source>
        <dbReference type="RuleBase" id="RU003835"/>
    </source>
</evidence>
<dbReference type="NCBIfam" id="TIGR02707">
    <property type="entry name" value="butyr_kinase"/>
    <property type="match status" value="1"/>
</dbReference>
<dbReference type="PANTHER" id="PTHR21060">
    <property type="entry name" value="ACETATE KINASE"/>
    <property type="match status" value="1"/>
</dbReference>
<dbReference type="PROSITE" id="PS01075">
    <property type="entry name" value="ACETATE_KINASE_1"/>
    <property type="match status" value="1"/>
</dbReference>
<proteinExistence type="inferred from homology"/>
<reference evidence="11 12" key="1">
    <citation type="submission" date="2021-12" db="EMBL/GenBank/DDBJ databases">
        <title>Genome sequencing of bacteria with rrn-lacking chromosome and rrn-plasmid.</title>
        <authorList>
            <person name="Anda M."/>
            <person name="Iwasaki W."/>
        </authorList>
    </citation>
    <scope>NUCLEOTIDE SEQUENCE [LARGE SCALE GENOMIC DNA]</scope>
    <source>
        <strain evidence="11 12">NBRC 15940</strain>
    </source>
</reference>
<dbReference type="Proteomes" id="UP001310022">
    <property type="component" value="Unassembled WGS sequence"/>
</dbReference>
<dbReference type="GO" id="GO:0008776">
    <property type="term" value="F:acetate kinase activity"/>
    <property type="evidence" value="ECO:0007669"/>
    <property type="project" value="TreeGrafter"/>
</dbReference>
<keyword evidence="4 9" id="KW-0808">Transferase</keyword>
<dbReference type="EMBL" id="BQKE01000003">
    <property type="protein sequence ID" value="GJM63707.1"/>
    <property type="molecule type" value="Genomic_DNA"/>
</dbReference>
<evidence type="ECO:0000256" key="3">
    <source>
        <dbReference type="ARBA" id="ARBA00022490"/>
    </source>
</evidence>
<dbReference type="PIRSF" id="PIRSF036458">
    <property type="entry name" value="Butyrate_kin"/>
    <property type="match status" value="1"/>
</dbReference>
<evidence type="ECO:0000256" key="7">
    <source>
        <dbReference type="ARBA" id="ARBA00022840"/>
    </source>
</evidence>
<organism evidence="11 12">
    <name type="scientific">Persicobacter diffluens</name>
    <dbReference type="NCBI Taxonomy" id="981"/>
    <lineage>
        <taxon>Bacteria</taxon>
        <taxon>Pseudomonadati</taxon>
        <taxon>Bacteroidota</taxon>
        <taxon>Cytophagia</taxon>
        <taxon>Cytophagales</taxon>
        <taxon>Persicobacteraceae</taxon>
        <taxon>Persicobacter</taxon>
    </lineage>
</organism>
<dbReference type="InterPro" id="IPR023865">
    <property type="entry name" value="Aliphatic_acid_kinase_CS"/>
</dbReference>
<dbReference type="EC" id="2.7.2.7" evidence="9"/>
<dbReference type="CDD" id="cd24011">
    <property type="entry name" value="ASKHA_NBD_BK"/>
    <property type="match status" value="1"/>
</dbReference>
<dbReference type="InterPro" id="IPR000890">
    <property type="entry name" value="Aliphatic_acid_kin_short-chain"/>
</dbReference>
<name>A0AAN4W3P0_9BACT</name>
<evidence type="ECO:0000256" key="9">
    <source>
        <dbReference type="HAMAP-Rule" id="MF_00542"/>
    </source>
</evidence>
<evidence type="ECO:0000256" key="5">
    <source>
        <dbReference type="ARBA" id="ARBA00022741"/>
    </source>
</evidence>
<evidence type="ECO:0000313" key="11">
    <source>
        <dbReference type="EMBL" id="GJM63707.1"/>
    </source>
</evidence>
<dbReference type="GO" id="GO:0005524">
    <property type="term" value="F:ATP binding"/>
    <property type="evidence" value="ECO:0007669"/>
    <property type="project" value="UniProtKB-KW"/>
</dbReference>
<protein>
    <recommendedName>
        <fullName evidence="9">Probable butyrate kinase</fullName>
        <shortName evidence="9">BK</shortName>
        <ecNumber evidence="9">2.7.2.7</ecNumber>
    </recommendedName>
    <alternativeName>
        <fullName evidence="9">Branched-chain carboxylic acid kinase</fullName>
    </alternativeName>
</protein>
<dbReference type="GO" id="GO:0005737">
    <property type="term" value="C:cytoplasm"/>
    <property type="evidence" value="ECO:0007669"/>
    <property type="project" value="UniProtKB-SubCell"/>
</dbReference>
<evidence type="ECO:0000313" key="12">
    <source>
        <dbReference type="Proteomes" id="UP001310022"/>
    </source>
</evidence>
<sequence>MMLQHKILTINPGSTSTKIAIYKGELELLNQTIRHSREDLEAYVSIFDQLDFRKQLIAEALQQAGIDIAQLDMVVARGGLLEPISSGIYEVNEEMLHDLKTATLQHASNLGAPIAQAIVEEAPQKLKAYIADPVVVDELADVARESGHPLFPRKSIFHALNQKAVARQFAQKVGKPYEELNLIVAHLGGGISVGAHQQGKVIDVNQALDGEGPVSPERSGTLPVGDIIRAAFSGKYSEKEMLSMVVGEGGMVAYLDTNDAYQAVQSVEKGNAKAKHFFDVLTYQVAKEIGAMAAALGGKVDAIILTGGLAKSDRLVELIADRIKFIAKVEVFPGEDEMRALALNGLWLLEKKIEGKIYNPHGKSFEIQG</sequence>
<keyword evidence="3 9" id="KW-0963">Cytoplasm</keyword>
<dbReference type="HAMAP" id="MF_00542">
    <property type="entry name" value="Butyrate_kinase"/>
    <property type="match status" value="1"/>
</dbReference>
<dbReference type="PROSITE" id="PS01076">
    <property type="entry name" value="ACETATE_KINASE_2"/>
    <property type="match status" value="1"/>
</dbReference>
<keyword evidence="5 9" id="KW-0547">Nucleotide-binding</keyword>
<dbReference type="PRINTS" id="PR00471">
    <property type="entry name" value="ACETATEKNASE"/>
</dbReference>
<evidence type="ECO:0000256" key="6">
    <source>
        <dbReference type="ARBA" id="ARBA00022777"/>
    </source>
</evidence>
<evidence type="ECO:0000256" key="2">
    <source>
        <dbReference type="ARBA" id="ARBA00008748"/>
    </source>
</evidence>
<dbReference type="AlphaFoldDB" id="A0AAN4W3P0"/>
<dbReference type="NCBIfam" id="NF002834">
    <property type="entry name" value="PRK03011.1-5"/>
    <property type="match status" value="1"/>
</dbReference>
<evidence type="ECO:0000256" key="4">
    <source>
        <dbReference type="ARBA" id="ARBA00022679"/>
    </source>
</evidence>
<gene>
    <name evidence="9 11" type="primary">buk</name>
    <name evidence="11" type="ORF">PEDI_42590</name>
</gene>
<comment type="subcellular location">
    <subcellularLocation>
        <location evidence="1 9">Cytoplasm</location>
    </subcellularLocation>
</comment>
<dbReference type="PANTHER" id="PTHR21060:SF3">
    <property type="entry name" value="BUTYRATE KINASE 2-RELATED"/>
    <property type="match status" value="1"/>
</dbReference>
<dbReference type="SUPFAM" id="SSF53067">
    <property type="entry name" value="Actin-like ATPase domain"/>
    <property type="match status" value="2"/>
</dbReference>
<comment type="similarity">
    <text evidence="2 9 10">Belongs to the acetokinase family.</text>
</comment>
<comment type="caution">
    <text evidence="11">The sequence shown here is derived from an EMBL/GenBank/DDBJ whole genome shotgun (WGS) entry which is preliminary data.</text>
</comment>